<evidence type="ECO:0000313" key="2">
    <source>
        <dbReference type="EMBL" id="GMT31521.1"/>
    </source>
</evidence>
<keyword evidence="3" id="KW-1185">Reference proteome</keyword>
<dbReference type="Proteomes" id="UP001432322">
    <property type="component" value="Unassembled WGS sequence"/>
</dbReference>
<organism evidence="2 3">
    <name type="scientific">Pristionchus fissidentatus</name>
    <dbReference type="NCBI Taxonomy" id="1538716"/>
    <lineage>
        <taxon>Eukaryota</taxon>
        <taxon>Metazoa</taxon>
        <taxon>Ecdysozoa</taxon>
        <taxon>Nematoda</taxon>
        <taxon>Chromadorea</taxon>
        <taxon>Rhabditida</taxon>
        <taxon>Rhabditina</taxon>
        <taxon>Diplogasteromorpha</taxon>
        <taxon>Diplogasteroidea</taxon>
        <taxon>Neodiplogasteridae</taxon>
        <taxon>Pristionchus</taxon>
    </lineage>
</organism>
<proteinExistence type="predicted"/>
<dbReference type="AlphaFoldDB" id="A0AAV5WKP7"/>
<feature type="non-terminal residue" evidence="2">
    <location>
        <position position="73"/>
    </location>
</feature>
<protein>
    <submittedName>
        <fullName evidence="2">Uncharacterized protein</fullName>
    </submittedName>
</protein>
<evidence type="ECO:0000256" key="1">
    <source>
        <dbReference type="SAM" id="MobiDB-lite"/>
    </source>
</evidence>
<gene>
    <name evidence="2" type="ORF">PFISCL1PPCAC_22818</name>
</gene>
<name>A0AAV5WKP7_9BILA</name>
<feature type="region of interest" description="Disordered" evidence="1">
    <location>
        <begin position="53"/>
        <end position="73"/>
    </location>
</feature>
<evidence type="ECO:0000313" key="3">
    <source>
        <dbReference type="Proteomes" id="UP001432322"/>
    </source>
</evidence>
<accession>A0AAV5WKP7</accession>
<dbReference type="EMBL" id="BTSY01000006">
    <property type="protein sequence ID" value="GMT31521.1"/>
    <property type="molecule type" value="Genomic_DNA"/>
</dbReference>
<reference evidence="2" key="1">
    <citation type="submission" date="2023-10" db="EMBL/GenBank/DDBJ databases">
        <title>Genome assembly of Pristionchus species.</title>
        <authorList>
            <person name="Yoshida K."/>
            <person name="Sommer R.J."/>
        </authorList>
    </citation>
    <scope>NUCLEOTIDE SEQUENCE</scope>
    <source>
        <strain evidence="2">RS5133</strain>
    </source>
</reference>
<comment type="caution">
    <text evidence="2">The sequence shown here is derived from an EMBL/GenBank/DDBJ whole genome shotgun (WGS) entry which is preliminary data.</text>
</comment>
<sequence length="73" mass="7459">MTASPIGLYLHEEDNCGIPGVFESTSFISLPLAGVEGSAGSINSSTDYPGLESYCSPSSDGGHSSPRIIAPLN</sequence>